<dbReference type="InterPro" id="IPR031107">
    <property type="entry name" value="Small_HSP"/>
</dbReference>
<dbReference type="InterPro" id="IPR008978">
    <property type="entry name" value="HSP20-like_chaperone"/>
</dbReference>
<organism evidence="6 7">
    <name type="scientific">Rhypophila decipiens</name>
    <dbReference type="NCBI Taxonomy" id="261697"/>
    <lineage>
        <taxon>Eukaryota</taxon>
        <taxon>Fungi</taxon>
        <taxon>Dikarya</taxon>
        <taxon>Ascomycota</taxon>
        <taxon>Pezizomycotina</taxon>
        <taxon>Sordariomycetes</taxon>
        <taxon>Sordariomycetidae</taxon>
        <taxon>Sordariales</taxon>
        <taxon>Naviculisporaceae</taxon>
        <taxon>Rhypophila</taxon>
    </lineage>
</organism>
<dbReference type="Gene3D" id="2.60.40.790">
    <property type="match status" value="1"/>
</dbReference>
<evidence type="ECO:0000256" key="4">
    <source>
        <dbReference type="SAM" id="MobiDB-lite"/>
    </source>
</evidence>
<accession>A0AAN6YCK2</accession>
<feature type="compositionally biased region" description="Basic and acidic residues" evidence="4">
    <location>
        <begin position="119"/>
        <end position="152"/>
    </location>
</feature>
<dbReference type="AlphaFoldDB" id="A0AAN6YCK2"/>
<protein>
    <submittedName>
        <fullName evidence="6">HSP20-like chaperone</fullName>
    </submittedName>
</protein>
<comment type="caution">
    <text evidence="6">The sequence shown here is derived from an EMBL/GenBank/DDBJ whole genome shotgun (WGS) entry which is preliminary data.</text>
</comment>
<dbReference type="PANTHER" id="PTHR11527">
    <property type="entry name" value="HEAT-SHOCK PROTEIN 20 FAMILY MEMBER"/>
    <property type="match status" value="1"/>
</dbReference>
<proteinExistence type="inferred from homology"/>
<keyword evidence="7" id="KW-1185">Reference proteome</keyword>
<feature type="region of interest" description="Disordered" evidence="4">
    <location>
        <begin position="100"/>
        <end position="159"/>
    </location>
</feature>
<feature type="domain" description="SHSP" evidence="5">
    <location>
        <begin position="54"/>
        <end position="214"/>
    </location>
</feature>
<dbReference type="InterPro" id="IPR002068">
    <property type="entry name" value="A-crystallin/Hsp20_dom"/>
</dbReference>
<dbReference type="Proteomes" id="UP001301769">
    <property type="component" value="Unassembled WGS sequence"/>
</dbReference>
<reference evidence="6" key="2">
    <citation type="submission" date="2023-05" db="EMBL/GenBank/DDBJ databases">
        <authorList>
            <consortium name="Lawrence Berkeley National Laboratory"/>
            <person name="Steindorff A."/>
            <person name="Hensen N."/>
            <person name="Bonometti L."/>
            <person name="Westerberg I."/>
            <person name="Brannstrom I.O."/>
            <person name="Guillou S."/>
            <person name="Cros-Aarteil S."/>
            <person name="Calhoun S."/>
            <person name="Haridas S."/>
            <person name="Kuo A."/>
            <person name="Mondo S."/>
            <person name="Pangilinan J."/>
            <person name="Riley R."/>
            <person name="Labutti K."/>
            <person name="Andreopoulos B."/>
            <person name="Lipzen A."/>
            <person name="Chen C."/>
            <person name="Yanf M."/>
            <person name="Daum C."/>
            <person name="Ng V."/>
            <person name="Clum A."/>
            <person name="Ohm R."/>
            <person name="Martin F."/>
            <person name="Silar P."/>
            <person name="Natvig D."/>
            <person name="Lalanne C."/>
            <person name="Gautier V."/>
            <person name="Ament-Velasquez S.L."/>
            <person name="Kruys A."/>
            <person name="Hutchinson M.I."/>
            <person name="Powell A.J."/>
            <person name="Barry K."/>
            <person name="Miller A.N."/>
            <person name="Grigoriev I.V."/>
            <person name="Debuchy R."/>
            <person name="Gladieux P."/>
            <person name="Thoren M.H."/>
            <person name="Johannesson H."/>
        </authorList>
    </citation>
    <scope>NUCLEOTIDE SEQUENCE</scope>
    <source>
        <strain evidence="6">PSN293</strain>
    </source>
</reference>
<dbReference type="CDD" id="cd06464">
    <property type="entry name" value="ACD_sHsps-like"/>
    <property type="match status" value="1"/>
</dbReference>
<sequence>MSLFWTPRSFHSLTPSSPSTSSSSGFSSLFRMLDDFEKYAQHHVGSFGGSSPDSTLGAIAPKFDVTERENEYDLQGELPGVPTENIEIEFTDPQTLVVKGHAERKHTEGDPSLAGRIEGSSETKKIEGGDSKKMKSSSKESSSKKESSKEGESSSQGETKYWLSERSYGQFSRVFNFPSAVDQNKVTAKFNNGVLDITVPKMEKQGGHKKIQVN</sequence>
<evidence type="ECO:0000259" key="5">
    <source>
        <dbReference type="PROSITE" id="PS01031"/>
    </source>
</evidence>
<evidence type="ECO:0000313" key="7">
    <source>
        <dbReference type="Proteomes" id="UP001301769"/>
    </source>
</evidence>
<dbReference type="Pfam" id="PF00011">
    <property type="entry name" value="HSP20"/>
    <property type="match status" value="1"/>
</dbReference>
<dbReference type="PROSITE" id="PS01031">
    <property type="entry name" value="SHSP"/>
    <property type="match status" value="1"/>
</dbReference>
<name>A0AAN6YCK2_9PEZI</name>
<reference evidence="6" key="1">
    <citation type="journal article" date="2023" name="Mol. Phylogenet. Evol.">
        <title>Genome-scale phylogeny and comparative genomics of the fungal order Sordariales.</title>
        <authorList>
            <person name="Hensen N."/>
            <person name="Bonometti L."/>
            <person name="Westerberg I."/>
            <person name="Brannstrom I.O."/>
            <person name="Guillou S."/>
            <person name="Cros-Aarteil S."/>
            <person name="Calhoun S."/>
            <person name="Haridas S."/>
            <person name="Kuo A."/>
            <person name="Mondo S."/>
            <person name="Pangilinan J."/>
            <person name="Riley R."/>
            <person name="LaButti K."/>
            <person name="Andreopoulos B."/>
            <person name="Lipzen A."/>
            <person name="Chen C."/>
            <person name="Yan M."/>
            <person name="Daum C."/>
            <person name="Ng V."/>
            <person name="Clum A."/>
            <person name="Steindorff A."/>
            <person name="Ohm R.A."/>
            <person name="Martin F."/>
            <person name="Silar P."/>
            <person name="Natvig D.O."/>
            <person name="Lalanne C."/>
            <person name="Gautier V."/>
            <person name="Ament-Velasquez S.L."/>
            <person name="Kruys A."/>
            <person name="Hutchinson M.I."/>
            <person name="Powell A.J."/>
            <person name="Barry K."/>
            <person name="Miller A.N."/>
            <person name="Grigoriev I.V."/>
            <person name="Debuchy R."/>
            <person name="Gladieux P."/>
            <person name="Hiltunen Thoren M."/>
            <person name="Johannesson H."/>
        </authorList>
    </citation>
    <scope>NUCLEOTIDE SEQUENCE</scope>
    <source>
        <strain evidence="6">PSN293</strain>
    </source>
</reference>
<keyword evidence="1" id="KW-0346">Stress response</keyword>
<evidence type="ECO:0000313" key="6">
    <source>
        <dbReference type="EMBL" id="KAK4213552.1"/>
    </source>
</evidence>
<comment type="similarity">
    <text evidence="2 3">Belongs to the small heat shock protein (HSP20) family.</text>
</comment>
<evidence type="ECO:0000256" key="2">
    <source>
        <dbReference type="PROSITE-ProRule" id="PRU00285"/>
    </source>
</evidence>
<gene>
    <name evidence="6" type="ORF">QBC37DRAFT_463774</name>
</gene>
<evidence type="ECO:0000256" key="3">
    <source>
        <dbReference type="RuleBase" id="RU003616"/>
    </source>
</evidence>
<dbReference type="SUPFAM" id="SSF49764">
    <property type="entry name" value="HSP20-like chaperones"/>
    <property type="match status" value="1"/>
</dbReference>
<dbReference type="EMBL" id="MU858107">
    <property type="protein sequence ID" value="KAK4213552.1"/>
    <property type="molecule type" value="Genomic_DNA"/>
</dbReference>
<evidence type="ECO:0000256" key="1">
    <source>
        <dbReference type="ARBA" id="ARBA00023016"/>
    </source>
</evidence>